<evidence type="ECO:0000313" key="4">
    <source>
        <dbReference type="EMBL" id="CAF1576619.1"/>
    </source>
</evidence>
<feature type="compositionally biased region" description="Basic and acidic residues" evidence="2">
    <location>
        <begin position="214"/>
        <end position="226"/>
    </location>
</feature>
<dbReference type="Proteomes" id="UP000663834">
    <property type="component" value="Unassembled WGS sequence"/>
</dbReference>
<organism evidence="4 5">
    <name type="scientific">Rotaria magnacalcarata</name>
    <dbReference type="NCBI Taxonomy" id="392030"/>
    <lineage>
        <taxon>Eukaryota</taxon>
        <taxon>Metazoa</taxon>
        <taxon>Spiralia</taxon>
        <taxon>Gnathifera</taxon>
        <taxon>Rotifera</taxon>
        <taxon>Eurotatoria</taxon>
        <taxon>Bdelloidea</taxon>
        <taxon>Philodinida</taxon>
        <taxon>Philodinidae</taxon>
        <taxon>Rotaria</taxon>
    </lineage>
</organism>
<dbReference type="EMBL" id="CAJNOV010015095">
    <property type="protein sequence ID" value="CAF1567288.1"/>
    <property type="molecule type" value="Genomic_DNA"/>
</dbReference>
<keyword evidence="1" id="KW-0175">Coiled coil</keyword>
<dbReference type="OrthoDB" id="10005950at2759"/>
<feature type="region of interest" description="Disordered" evidence="2">
    <location>
        <begin position="233"/>
        <end position="256"/>
    </location>
</feature>
<evidence type="ECO:0000313" key="3">
    <source>
        <dbReference type="EMBL" id="CAF1567288.1"/>
    </source>
</evidence>
<dbReference type="AlphaFoldDB" id="A0A815YX44"/>
<reference evidence="4" key="1">
    <citation type="submission" date="2021-02" db="EMBL/GenBank/DDBJ databases">
        <authorList>
            <person name="Nowell W R."/>
        </authorList>
    </citation>
    <scope>NUCLEOTIDE SEQUENCE</scope>
</reference>
<evidence type="ECO:0000313" key="5">
    <source>
        <dbReference type="Proteomes" id="UP000663834"/>
    </source>
</evidence>
<sequence>MASARNLCQHSDINGNQCTSNDYMLCPHCQLQLCLKHLNYHQELLRSELYDLCHDIDCVRLDLDSLIFDSNNHREHLFKQLDEWYQLQIYLTDKIYSEKKQQIQILCLQSRMEFDIYKIKQEKQLKNNLMNQLNKVLKQKQIHMDNLNEMRAKLDYIQRALDELKQLNIDIHCKNTNFDINIVKKRYIEAAKPLFIDDDNNLWETNNEDEQEQEHEKLRSSDDHPMTEEILNSKDKLSSPSVNHFPSLPVPSSSSLSTLAMRKPPLKLVIKRLKHPTVSTSVKYKLPSVNTSLSVTT</sequence>
<name>A0A815YX44_9BILA</name>
<protein>
    <submittedName>
        <fullName evidence="4">Uncharacterized protein</fullName>
    </submittedName>
</protein>
<evidence type="ECO:0000256" key="2">
    <source>
        <dbReference type="SAM" id="MobiDB-lite"/>
    </source>
</evidence>
<dbReference type="EMBL" id="CAJNOW010010130">
    <property type="protein sequence ID" value="CAF1576619.1"/>
    <property type="molecule type" value="Genomic_DNA"/>
</dbReference>
<feature type="compositionally biased region" description="Low complexity" evidence="2">
    <location>
        <begin position="246"/>
        <end position="256"/>
    </location>
</feature>
<proteinExistence type="predicted"/>
<feature type="coiled-coil region" evidence="1">
    <location>
        <begin position="119"/>
        <end position="177"/>
    </location>
</feature>
<evidence type="ECO:0000256" key="1">
    <source>
        <dbReference type="SAM" id="Coils"/>
    </source>
</evidence>
<comment type="caution">
    <text evidence="4">The sequence shown here is derived from an EMBL/GenBank/DDBJ whole genome shotgun (WGS) entry which is preliminary data.</text>
</comment>
<gene>
    <name evidence="3" type="ORF">CJN711_LOCUS31633</name>
    <name evidence="4" type="ORF">KQP761_LOCUS19722</name>
</gene>
<dbReference type="Proteomes" id="UP000663855">
    <property type="component" value="Unassembled WGS sequence"/>
</dbReference>
<feature type="region of interest" description="Disordered" evidence="2">
    <location>
        <begin position="207"/>
        <end position="226"/>
    </location>
</feature>
<accession>A0A815YX44</accession>